<evidence type="ECO:0000256" key="1">
    <source>
        <dbReference type="SAM" id="SignalP"/>
    </source>
</evidence>
<gene>
    <name evidence="2" type="ORF">BECKFW1821B_GA0114236_11408</name>
</gene>
<sequence>MKYPLAAICFLLSFGTAANDVATKAGADVWLYHLPVHYSVESYRQESNITGLYGALRTESGIVWEGGVERTRLRYDSGFELEQRDVTLRFTYPGQNNLSYHLGVHDISSDYQPDEGVVLFAGLVRHYPYDKYYGATLHHSHYPHSDVRVWQAVPNVGKYFQAPFGAGTFLLDGKLYLITTDIHREKNTYLSVEGNISWFYYPFDLSLGVWDGTQSFAVRDGGFTVYNLPEKHKGGVDFQAGYAIGKNTRLGLGIAREKVIEDFSWLDVDITTYRIVLKQRF</sequence>
<feature type="chain" id="PRO_5019202460" description="MetA-pathway of phenol degradation" evidence="1">
    <location>
        <begin position="19"/>
        <end position="281"/>
    </location>
</feature>
<name>A0A450TKK8_9GAMM</name>
<reference evidence="2" key="1">
    <citation type="submission" date="2019-02" db="EMBL/GenBank/DDBJ databases">
        <authorList>
            <person name="Gruber-Vodicka R. H."/>
            <person name="Seah K. B. B."/>
        </authorList>
    </citation>
    <scope>NUCLEOTIDE SEQUENCE</scope>
    <source>
        <strain evidence="2">BECK_BZ106</strain>
    </source>
</reference>
<accession>A0A450TKK8</accession>
<organism evidence="2">
    <name type="scientific">Candidatus Kentrum sp. FW</name>
    <dbReference type="NCBI Taxonomy" id="2126338"/>
    <lineage>
        <taxon>Bacteria</taxon>
        <taxon>Pseudomonadati</taxon>
        <taxon>Pseudomonadota</taxon>
        <taxon>Gammaproteobacteria</taxon>
        <taxon>Candidatus Kentrum</taxon>
    </lineage>
</organism>
<evidence type="ECO:0008006" key="3">
    <source>
        <dbReference type="Google" id="ProtNLM"/>
    </source>
</evidence>
<dbReference type="EMBL" id="CAADFD010000140">
    <property type="protein sequence ID" value="VFJ68145.1"/>
    <property type="molecule type" value="Genomic_DNA"/>
</dbReference>
<keyword evidence="1" id="KW-0732">Signal</keyword>
<protein>
    <recommendedName>
        <fullName evidence="3">MetA-pathway of phenol degradation</fullName>
    </recommendedName>
</protein>
<dbReference type="AlphaFoldDB" id="A0A450TKK8"/>
<evidence type="ECO:0000313" key="2">
    <source>
        <dbReference type="EMBL" id="VFJ68145.1"/>
    </source>
</evidence>
<feature type="signal peptide" evidence="1">
    <location>
        <begin position="1"/>
        <end position="18"/>
    </location>
</feature>
<proteinExistence type="predicted"/>